<keyword evidence="1" id="KW-0472">Membrane</keyword>
<dbReference type="AlphaFoldDB" id="A0A9E8MU62"/>
<dbReference type="Proteomes" id="UP001164705">
    <property type="component" value="Chromosome"/>
</dbReference>
<evidence type="ECO:0000313" key="3">
    <source>
        <dbReference type="Proteomes" id="UP001164705"/>
    </source>
</evidence>
<sequence>MKTQNTNLSFSKNTMVELDEDQLLAIEGGSLGAFALGVALGILYELV</sequence>
<reference evidence="2" key="1">
    <citation type="submission" date="2022-11" db="EMBL/GenBank/DDBJ databases">
        <title>Lacinutrix neustonica HL-RS19T sp. nov., isolated from the surface microlayer sample of brackish Lake Shihwa.</title>
        <authorList>
            <person name="Choi J.Y."/>
            <person name="Hwang C.Y."/>
        </authorList>
    </citation>
    <scope>NUCLEOTIDE SEQUENCE</scope>
    <source>
        <strain evidence="2">HL-RS19</strain>
    </source>
</reference>
<feature type="transmembrane region" description="Helical" evidence="1">
    <location>
        <begin position="23"/>
        <end position="44"/>
    </location>
</feature>
<proteinExistence type="predicted"/>
<keyword evidence="3" id="KW-1185">Reference proteome</keyword>
<keyword evidence="1" id="KW-0812">Transmembrane</keyword>
<keyword evidence="1" id="KW-1133">Transmembrane helix</keyword>
<protein>
    <submittedName>
        <fullName evidence="2">Class I lanthipeptide</fullName>
    </submittedName>
</protein>
<evidence type="ECO:0000313" key="2">
    <source>
        <dbReference type="EMBL" id="WAC01015.1"/>
    </source>
</evidence>
<gene>
    <name evidence="2" type="ORF">N7U66_12600</name>
</gene>
<dbReference type="RefSeq" id="WP_267675563.1">
    <property type="nucleotide sequence ID" value="NZ_CP113088.1"/>
</dbReference>
<accession>A0A9E8MU62</accession>
<dbReference type="NCBIfam" id="NF038153">
    <property type="entry name" value="lant_leader_L1a"/>
    <property type="match status" value="1"/>
</dbReference>
<dbReference type="InterPro" id="IPR058238">
    <property type="entry name" value="Lant_leader_dom"/>
</dbReference>
<organism evidence="2 3">
    <name type="scientific">Lacinutrix neustonica</name>
    <dbReference type="NCBI Taxonomy" id="2980107"/>
    <lineage>
        <taxon>Bacteria</taxon>
        <taxon>Pseudomonadati</taxon>
        <taxon>Bacteroidota</taxon>
        <taxon>Flavobacteriia</taxon>
        <taxon>Flavobacteriales</taxon>
        <taxon>Flavobacteriaceae</taxon>
        <taxon>Lacinutrix</taxon>
    </lineage>
</organism>
<dbReference type="KEGG" id="lnu:N7U66_12600"/>
<evidence type="ECO:0000256" key="1">
    <source>
        <dbReference type="SAM" id="Phobius"/>
    </source>
</evidence>
<dbReference type="EMBL" id="CP113088">
    <property type="protein sequence ID" value="WAC01015.1"/>
    <property type="molecule type" value="Genomic_DNA"/>
</dbReference>
<name>A0A9E8MU62_9FLAO</name>